<evidence type="ECO:0000313" key="2">
    <source>
        <dbReference type="Proteomes" id="UP000242849"/>
    </source>
</evidence>
<dbReference type="Proteomes" id="UP000242849">
    <property type="component" value="Unassembled WGS sequence"/>
</dbReference>
<dbReference type="STRING" id="53406.SAMN05421553_3789"/>
<reference evidence="2" key="1">
    <citation type="submission" date="2016-10" db="EMBL/GenBank/DDBJ databases">
        <authorList>
            <person name="Varghese N."/>
            <person name="Submissions S."/>
        </authorList>
    </citation>
    <scope>NUCLEOTIDE SEQUENCE [LARGE SCALE GENOMIC DNA]</scope>
    <source>
        <strain evidence="2">DSM 12111</strain>
    </source>
</reference>
<proteinExistence type="predicted"/>
<name>A0A1H5F6M0_PSEAG</name>
<dbReference type="EMBL" id="FNSC01000001">
    <property type="protein sequence ID" value="SED98864.1"/>
    <property type="molecule type" value="Genomic_DNA"/>
</dbReference>
<sequence length="67" mass="7849">MRSEMTCAAKMEVELEIGGEVVKRSAKEWALIMSLNWDTVRQRRYRGSNWTESLQPKAARSSFNDRR</sequence>
<keyword evidence="2" id="KW-1185">Reference proteome</keyword>
<organism evidence="1 2">
    <name type="scientific">Pseudomonas anguilliseptica</name>
    <dbReference type="NCBI Taxonomy" id="53406"/>
    <lineage>
        <taxon>Bacteria</taxon>
        <taxon>Pseudomonadati</taxon>
        <taxon>Pseudomonadota</taxon>
        <taxon>Gammaproteobacteria</taxon>
        <taxon>Pseudomonadales</taxon>
        <taxon>Pseudomonadaceae</taxon>
        <taxon>Pseudomonas</taxon>
    </lineage>
</organism>
<protein>
    <submittedName>
        <fullName evidence="1">Uncharacterized protein</fullName>
    </submittedName>
</protein>
<dbReference type="AlphaFoldDB" id="A0A1H5F6M0"/>
<evidence type="ECO:0000313" key="1">
    <source>
        <dbReference type="EMBL" id="SED98864.1"/>
    </source>
</evidence>
<gene>
    <name evidence="1" type="ORF">SAMN05421553_3789</name>
</gene>
<accession>A0A1H5F6M0</accession>